<evidence type="ECO:0000256" key="9">
    <source>
        <dbReference type="RuleBase" id="RU369079"/>
    </source>
</evidence>
<dbReference type="GO" id="GO:0015740">
    <property type="term" value="P:C4-dicarboxylate transport"/>
    <property type="evidence" value="ECO:0007669"/>
    <property type="project" value="TreeGrafter"/>
</dbReference>
<feature type="transmembrane region" description="Helical" evidence="9">
    <location>
        <begin position="44"/>
        <end position="66"/>
    </location>
</feature>
<dbReference type="Proteomes" id="UP000474757">
    <property type="component" value="Unassembled WGS sequence"/>
</dbReference>
<dbReference type="AlphaFoldDB" id="A0A6B2K1R2"/>
<proteinExistence type="inferred from homology"/>
<evidence type="ECO:0000256" key="3">
    <source>
        <dbReference type="ARBA" id="ARBA00022475"/>
    </source>
</evidence>
<dbReference type="InterPro" id="IPR007387">
    <property type="entry name" value="TRAP_DctQ"/>
</dbReference>
<protein>
    <recommendedName>
        <fullName evidence="9">TRAP transporter small permease protein</fullName>
    </recommendedName>
</protein>
<keyword evidence="3" id="KW-1003">Cell membrane</keyword>
<dbReference type="Pfam" id="PF04290">
    <property type="entry name" value="DctQ"/>
    <property type="match status" value="1"/>
</dbReference>
<keyword evidence="12" id="KW-1185">Reference proteome</keyword>
<evidence type="ECO:0000256" key="6">
    <source>
        <dbReference type="ARBA" id="ARBA00022989"/>
    </source>
</evidence>
<dbReference type="GO" id="GO:0005886">
    <property type="term" value="C:plasma membrane"/>
    <property type="evidence" value="ECO:0007669"/>
    <property type="project" value="UniProtKB-SubCell"/>
</dbReference>
<evidence type="ECO:0000256" key="5">
    <source>
        <dbReference type="ARBA" id="ARBA00022692"/>
    </source>
</evidence>
<feature type="transmembrane region" description="Helical" evidence="9">
    <location>
        <begin position="92"/>
        <end position="110"/>
    </location>
</feature>
<dbReference type="InterPro" id="IPR055348">
    <property type="entry name" value="DctQ"/>
</dbReference>
<keyword evidence="4 9" id="KW-0997">Cell inner membrane</keyword>
<dbReference type="EMBL" id="JAAGAB010000003">
    <property type="protein sequence ID" value="NDV02424.1"/>
    <property type="molecule type" value="Genomic_DNA"/>
</dbReference>
<gene>
    <name evidence="11" type="ORF">GZA08_15745</name>
</gene>
<comment type="subcellular location">
    <subcellularLocation>
        <location evidence="1 9">Cell inner membrane</location>
        <topology evidence="1 9">Multi-pass membrane protein</topology>
    </subcellularLocation>
</comment>
<keyword evidence="7 9" id="KW-0472">Membrane</keyword>
<comment type="caution">
    <text evidence="11">The sequence shown here is derived from an EMBL/GenBank/DDBJ whole genome shotgun (WGS) entry which is preliminary data.</text>
</comment>
<evidence type="ECO:0000256" key="7">
    <source>
        <dbReference type="ARBA" id="ARBA00023136"/>
    </source>
</evidence>
<dbReference type="PANTHER" id="PTHR35011">
    <property type="entry name" value="2,3-DIKETO-L-GULONATE TRAP TRANSPORTER SMALL PERMEASE PROTEIN YIAM"/>
    <property type="match status" value="1"/>
</dbReference>
<evidence type="ECO:0000259" key="10">
    <source>
        <dbReference type="Pfam" id="PF04290"/>
    </source>
</evidence>
<dbReference type="PANTHER" id="PTHR35011:SF2">
    <property type="entry name" value="2,3-DIKETO-L-GULONATE TRAP TRANSPORTER SMALL PERMEASE PROTEIN YIAM"/>
    <property type="match status" value="1"/>
</dbReference>
<evidence type="ECO:0000256" key="4">
    <source>
        <dbReference type="ARBA" id="ARBA00022519"/>
    </source>
</evidence>
<evidence type="ECO:0000256" key="2">
    <source>
        <dbReference type="ARBA" id="ARBA00022448"/>
    </source>
</evidence>
<evidence type="ECO:0000256" key="1">
    <source>
        <dbReference type="ARBA" id="ARBA00004429"/>
    </source>
</evidence>
<keyword evidence="5 9" id="KW-0812">Transmembrane</keyword>
<feature type="domain" description="Tripartite ATP-independent periplasmic transporters DctQ component" evidence="10">
    <location>
        <begin position="26"/>
        <end position="154"/>
    </location>
</feature>
<evidence type="ECO:0000256" key="8">
    <source>
        <dbReference type="ARBA" id="ARBA00038436"/>
    </source>
</evidence>
<accession>A0A6B2K1R2</accession>
<sequence length="156" mass="16949">MERRTALVPGDLWALRAITALLLFAMMALTFVDVLGRYLFNAPVYGAAEMIQILLAATIFSGFGLVSDADSHITVDLFEAPLAKAFGRPRRIFIGLVSAAGLLLIGYELARTGQKAIETARETLVLEWPQAWLSLPGAIFCVIAAALQVNRSLRQS</sequence>
<evidence type="ECO:0000313" key="11">
    <source>
        <dbReference type="EMBL" id="NDV02424.1"/>
    </source>
</evidence>
<keyword evidence="6 9" id="KW-1133">Transmembrane helix</keyword>
<feature type="transmembrane region" description="Helical" evidence="9">
    <location>
        <begin position="130"/>
        <end position="149"/>
    </location>
</feature>
<evidence type="ECO:0000313" key="12">
    <source>
        <dbReference type="Proteomes" id="UP000474757"/>
    </source>
</evidence>
<feature type="transmembrane region" description="Helical" evidence="9">
    <location>
        <begin position="12"/>
        <end position="32"/>
    </location>
</feature>
<dbReference type="RefSeq" id="WP_163895322.1">
    <property type="nucleotide sequence ID" value="NZ_JAAFYS010000003.1"/>
</dbReference>
<reference evidence="11 12" key="1">
    <citation type="submission" date="2020-02" db="EMBL/GenBank/DDBJ databases">
        <title>Pseudoroseicyclus tamarix, sp. nov., isolated from offshore sediment of a Tamarix chinensis forest.</title>
        <authorList>
            <person name="Gai Y."/>
        </authorList>
    </citation>
    <scope>NUCLEOTIDE SEQUENCE [LARGE SCALE GENOMIC DNA]</scope>
    <source>
        <strain evidence="11 12">CLL3-39</strain>
    </source>
</reference>
<keyword evidence="2 9" id="KW-0813">Transport</keyword>
<comment type="function">
    <text evidence="9">Part of the tripartite ATP-independent periplasmic (TRAP) transport system.</text>
</comment>
<comment type="subunit">
    <text evidence="9">The complex comprises the extracytoplasmic solute receptor protein and the two transmembrane proteins.</text>
</comment>
<name>A0A6B2K1R2_9RHOB</name>
<comment type="similarity">
    <text evidence="8 9">Belongs to the TRAP transporter small permease family.</text>
</comment>
<organism evidence="11 12">
    <name type="scientific">Pseudoroseicyclus tamaricis</name>
    <dbReference type="NCBI Taxonomy" id="2705421"/>
    <lineage>
        <taxon>Bacteria</taxon>
        <taxon>Pseudomonadati</taxon>
        <taxon>Pseudomonadota</taxon>
        <taxon>Alphaproteobacteria</taxon>
        <taxon>Rhodobacterales</taxon>
        <taxon>Paracoccaceae</taxon>
        <taxon>Pseudoroseicyclus</taxon>
    </lineage>
</organism>
<dbReference type="GO" id="GO:0022857">
    <property type="term" value="F:transmembrane transporter activity"/>
    <property type="evidence" value="ECO:0007669"/>
    <property type="project" value="UniProtKB-UniRule"/>
</dbReference>